<reference evidence="4 5" key="1">
    <citation type="submission" date="2020-07" db="EMBL/GenBank/DDBJ databases">
        <title>Genomic Encyclopedia of Type Strains, Phase IV (KMG-IV): sequencing the most valuable type-strain genomes for metagenomic binning, comparative biology and taxonomic classification.</title>
        <authorList>
            <person name="Goeker M."/>
        </authorList>
    </citation>
    <scope>NUCLEOTIDE SEQUENCE [LARGE SCALE GENOMIC DNA]</scope>
    <source>
        <strain evidence="4 5">DSM 17721</strain>
    </source>
</reference>
<evidence type="ECO:0000256" key="1">
    <source>
        <dbReference type="ARBA" id="ARBA00022741"/>
    </source>
</evidence>
<dbReference type="EMBL" id="JACDUS010000005">
    <property type="protein sequence ID" value="MBA2881806.1"/>
    <property type="molecule type" value="Genomic_DNA"/>
</dbReference>
<dbReference type="InterPro" id="IPR014015">
    <property type="entry name" value="Helicase_SF3_DNA-vir"/>
</dbReference>
<name>A0A7W0C9T0_9BACT</name>
<comment type="caution">
    <text evidence="4">The sequence shown here is derived from an EMBL/GenBank/DDBJ whole genome shotgun (WGS) entry which is preliminary data.</text>
</comment>
<gene>
    <name evidence="4" type="ORF">HNR65_002137</name>
</gene>
<evidence type="ECO:0000313" key="5">
    <source>
        <dbReference type="Proteomes" id="UP000525298"/>
    </source>
</evidence>
<keyword evidence="2" id="KW-0067">ATP-binding</keyword>
<dbReference type="GO" id="GO:0005524">
    <property type="term" value="F:ATP binding"/>
    <property type="evidence" value="ECO:0007669"/>
    <property type="project" value="UniProtKB-KW"/>
</dbReference>
<keyword evidence="5" id="KW-1185">Reference proteome</keyword>
<dbReference type="Gene3D" id="3.40.50.300">
    <property type="entry name" value="P-loop containing nucleotide triphosphate hydrolases"/>
    <property type="match status" value="1"/>
</dbReference>
<dbReference type="AlphaFoldDB" id="A0A7W0C9T0"/>
<feature type="domain" description="SF3 helicase" evidence="3">
    <location>
        <begin position="28"/>
        <end position="187"/>
    </location>
</feature>
<evidence type="ECO:0000256" key="2">
    <source>
        <dbReference type="ARBA" id="ARBA00022840"/>
    </source>
</evidence>
<sequence>MSEETKQDQEFRCSRWLQFLDEAIGNQAGIDCLQEFFGYCLTRDVIFAKALVLVGPARCGKSLILDVLRETLKPAPVTNLTVEEMGNQGFRRFLQPSVLNVSTEDDLRVALDSAYFKSLLAGDMINASHPPGVFPNYRTFTFQPFCKLAIKTNHFPPELLRSQAMMRRLLLVVFRNAPHKSSRIRGLFDLFKQEMKGIRLWAEAGLARLVNRGAFTEPCLIHDNELDALEQGGVALCCKNTVESPMKKLDRFIRENGWSYDFAVTASRALLLEEKCRRLGG</sequence>
<evidence type="ECO:0000259" key="3">
    <source>
        <dbReference type="PROSITE" id="PS51206"/>
    </source>
</evidence>
<evidence type="ECO:0000313" key="4">
    <source>
        <dbReference type="EMBL" id="MBA2881806.1"/>
    </source>
</evidence>
<dbReference type="Proteomes" id="UP000525298">
    <property type="component" value="Unassembled WGS sequence"/>
</dbReference>
<proteinExistence type="predicted"/>
<dbReference type="PROSITE" id="PS51206">
    <property type="entry name" value="SF3_HELICASE_1"/>
    <property type="match status" value="1"/>
</dbReference>
<keyword evidence="1" id="KW-0547">Nucleotide-binding</keyword>
<protein>
    <submittedName>
        <fullName evidence="4">Phage/plasmid-associated DNA primase</fullName>
    </submittedName>
</protein>
<accession>A0A7W0C9T0</accession>
<organism evidence="4 5">
    <name type="scientific">Desulfosalsimonas propionicica</name>
    <dbReference type="NCBI Taxonomy" id="332175"/>
    <lineage>
        <taxon>Bacteria</taxon>
        <taxon>Pseudomonadati</taxon>
        <taxon>Thermodesulfobacteriota</taxon>
        <taxon>Desulfobacteria</taxon>
        <taxon>Desulfobacterales</taxon>
        <taxon>Desulfosalsimonadaceae</taxon>
        <taxon>Desulfosalsimonas</taxon>
    </lineage>
</organism>
<dbReference type="SUPFAM" id="SSF52540">
    <property type="entry name" value="P-loop containing nucleoside triphosphate hydrolases"/>
    <property type="match status" value="1"/>
</dbReference>
<dbReference type="InterPro" id="IPR027417">
    <property type="entry name" value="P-loop_NTPase"/>
</dbReference>
<dbReference type="RefSeq" id="WP_181551459.1">
    <property type="nucleotide sequence ID" value="NZ_JACDUS010000005.1"/>
</dbReference>